<evidence type="ECO:0000256" key="1">
    <source>
        <dbReference type="ARBA" id="ARBA00000632"/>
    </source>
</evidence>
<accession>A0A5E4MLJ9</accession>
<comment type="catalytic activity">
    <reaction evidence="1">
        <text>Hydrolysis of (1-&gt;4)-beta-linkages between N-acetylmuramic acid and N-acetyl-D-glucosamine residues in a peptidoglycan and between N-acetyl-D-glucosamine residues in chitodextrins.</text>
        <dbReference type="EC" id="3.2.1.17"/>
    </reaction>
</comment>
<dbReference type="EC" id="3.2.1.17" evidence="2"/>
<dbReference type="FunFam" id="1.10.530.10:FF:000019">
    <property type="entry name" value="lysozyme"/>
    <property type="match status" value="1"/>
</dbReference>
<evidence type="ECO:0000313" key="10">
    <source>
        <dbReference type="EMBL" id="VVC30736.1"/>
    </source>
</evidence>
<keyword evidence="5" id="KW-0378">Hydrolase</keyword>
<keyword evidence="4" id="KW-0081">Bacteriolytic enzyme</keyword>
<dbReference type="GO" id="GO:0003796">
    <property type="term" value="F:lysozyme activity"/>
    <property type="evidence" value="ECO:0007669"/>
    <property type="project" value="UniProtKB-EC"/>
</dbReference>
<dbReference type="Pfam" id="PF05497">
    <property type="entry name" value="Destabilase"/>
    <property type="match status" value="1"/>
</dbReference>
<feature type="disulfide bond" evidence="7">
    <location>
        <begin position="93"/>
        <end position="99"/>
    </location>
</feature>
<organism evidence="10 11">
    <name type="scientific">Cinara cedri</name>
    <dbReference type="NCBI Taxonomy" id="506608"/>
    <lineage>
        <taxon>Eukaryota</taxon>
        <taxon>Metazoa</taxon>
        <taxon>Ecdysozoa</taxon>
        <taxon>Arthropoda</taxon>
        <taxon>Hexapoda</taxon>
        <taxon>Insecta</taxon>
        <taxon>Pterygota</taxon>
        <taxon>Neoptera</taxon>
        <taxon>Paraneoptera</taxon>
        <taxon>Hemiptera</taxon>
        <taxon>Sternorrhyncha</taxon>
        <taxon>Aphidomorpha</taxon>
        <taxon>Aphidoidea</taxon>
        <taxon>Aphididae</taxon>
        <taxon>Lachninae</taxon>
        <taxon>Cinara</taxon>
    </lineage>
</organism>
<keyword evidence="3" id="KW-0929">Antimicrobial</keyword>
<dbReference type="PANTHER" id="PTHR11195">
    <property type="entry name" value="DESTABILASE-RELATED"/>
    <property type="match status" value="1"/>
</dbReference>
<evidence type="ECO:0000256" key="5">
    <source>
        <dbReference type="ARBA" id="ARBA00022801"/>
    </source>
</evidence>
<feature type="chain" id="PRO_5022882861" description="lysozyme" evidence="9">
    <location>
        <begin position="23"/>
        <end position="359"/>
    </location>
</feature>
<keyword evidence="9" id="KW-0732">Signal</keyword>
<name>A0A5E4MLJ9_9HEMI</name>
<protein>
    <recommendedName>
        <fullName evidence="2">lysozyme</fullName>
        <ecNumber evidence="2">3.2.1.17</ecNumber>
    </recommendedName>
</protein>
<feature type="compositionally biased region" description="Basic and acidic residues" evidence="8">
    <location>
        <begin position="334"/>
        <end position="345"/>
    </location>
</feature>
<feature type="disulfide bond" evidence="7">
    <location>
        <begin position="38"/>
        <end position="123"/>
    </location>
</feature>
<evidence type="ECO:0000256" key="2">
    <source>
        <dbReference type="ARBA" id="ARBA00012732"/>
    </source>
</evidence>
<dbReference type="InterPro" id="IPR008597">
    <property type="entry name" value="Invert_lysozyme"/>
</dbReference>
<feature type="signal peptide" evidence="9">
    <location>
        <begin position="1"/>
        <end position="22"/>
    </location>
</feature>
<feature type="compositionally biased region" description="Basic and acidic residues" evidence="8">
    <location>
        <begin position="304"/>
        <end position="316"/>
    </location>
</feature>
<dbReference type="PROSITE" id="PS00018">
    <property type="entry name" value="EF_HAND_1"/>
    <property type="match status" value="1"/>
</dbReference>
<keyword evidence="7" id="KW-1015">Disulfide bond</keyword>
<evidence type="ECO:0000256" key="8">
    <source>
        <dbReference type="SAM" id="MobiDB-lite"/>
    </source>
</evidence>
<dbReference type="GO" id="GO:0031640">
    <property type="term" value="P:killing of cells of another organism"/>
    <property type="evidence" value="ECO:0007669"/>
    <property type="project" value="UniProtKB-KW"/>
</dbReference>
<proteinExistence type="predicted"/>
<keyword evidence="6" id="KW-0326">Glycosidase</keyword>
<dbReference type="EMBL" id="CABPRJ010000536">
    <property type="protein sequence ID" value="VVC30736.1"/>
    <property type="molecule type" value="Genomic_DNA"/>
</dbReference>
<reference evidence="10 11" key="1">
    <citation type="submission" date="2019-08" db="EMBL/GenBank/DDBJ databases">
        <authorList>
            <person name="Alioto T."/>
            <person name="Alioto T."/>
            <person name="Gomez Garrido J."/>
        </authorList>
    </citation>
    <scope>NUCLEOTIDE SEQUENCE [LARGE SCALE GENOMIC DNA]</scope>
</reference>
<dbReference type="PANTHER" id="PTHR11195:SF22">
    <property type="entry name" value="LYSOZYME"/>
    <property type="match status" value="1"/>
</dbReference>
<dbReference type="CDD" id="cd16890">
    <property type="entry name" value="lyz_i"/>
    <property type="match status" value="1"/>
</dbReference>
<evidence type="ECO:0000256" key="3">
    <source>
        <dbReference type="ARBA" id="ARBA00022529"/>
    </source>
</evidence>
<evidence type="ECO:0000256" key="6">
    <source>
        <dbReference type="ARBA" id="ARBA00023295"/>
    </source>
</evidence>
<keyword evidence="11" id="KW-1185">Reference proteome</keyword>
<evidence type="ECO:0000313" key="11">
    <source>
        <dbReference type="Proteomes" id="UP000325440"/>
    </source>
</evidence>
<evidence type="ECO:0000256" key="9">
    <source>
        <dbReference type="SAM" id="SignalP"/>
    </source>
</evidence>
<dbReference type="Proteomes" id="UP000325440">
    <property type="component" value="Unassembled WGS sequence"/>
</dbReference>
<dbReference type="GO" id="GO:0042742">
    <property type="term" value="P:defense response to bacterium"/>
    <property type="evidence" value="ECO:0007669"/>
    <property type="project" value="UniProtKB-KW"/>
</dbReference>
<dbReference type="InterPro" id="IPR018247">
    <property type="entry name" value="EF_Hand_1_Ca_BS"/>
</dbReference>
<dbReference type="PROSITE" id="PS51909">
    <property type="entry name" value="LYSOZYME_I"/>
    <property type="match status" value="1"/>
</dbReference>
<evidence type="ECO:0000256" key="7">
    <source>
        <dbReference type="PIRSR" id="PIRSR608597-3"/>
    </source>
</evidence>
<dbReference type="OrthoDB" id="6337871at2759"/>
<dbReference type="Gene3D" id="1.10.530.10">
    <property type="match status" value="1"/>
</dbReference>
<gene>
    <name evidence="10" type="ORF">CINCED_3A018904</name>
</gene>
<feature type="region of interest" description="Disordered" evidence="8">
    <location>
        <begin position="303"/>
        <end position="345"/>
    </location>
</feature>
<sequence>MKINLFFILGLTAVSNYGLVNAYPQTRQLTRHTIDRDCLGCICDAVLCNINIMCDAKRDTCGPYRIMSTYWIDAGRPVLQGDNPMNKLAYQRCVSDKTCAERTVRNYLTKYAQDCNGDGTINCQDYMSIHQLGGFACKSQLFKGLQDRFDQCQKRLIPVKENFNRPEKEANIQSNLPQLPPVSPVIKKGNEPDLEPHIETYEVRLPPGFSEKEKINRPEKEANIQSNLPQLPPVSPVIKKGNEPDLEPHIETYEEKINRPEKEANIQSNLPQLPPVSPVIKKGNEPDLEPHIETYEVRLPPGFSEKKKINRPEKEANIQSNLPQLPPVSPVIKKGNEPDLEPHIETYEVRLPPGFFKKR</sequence>
<dbReference type="AlphaFoldDB" id="A0A5E4MLJ9"/>
<evidence type="ECO:0000256" key="4">
    <source>
        <dbReference type="ARBA" id="ARBA00022638"/>
    </source>
</evidence>